<dbReference type="Pfam" id="PF13374">
    <property type="entry name" value="TPR_10"/>
    <property type="match status" value="1"/>
</dbReference>
<comment type="caution">
    <text evidence="11">The sequence shown here is derived from an EMBL/GenBank/DDBJ whole genome shotgun (WGS) entry which is preliminary data.</text>
</comment>
<name>A0A834M7P4_RHYFE</name>
<comment type="subcellular location">
    <subcellularLocation>
        <location evidence="1">Cell membrane</location>
    </subcellularLocation>
    <subcellularLocation>
        <location evidence="2">Cytoplasm</location>
    </subcellularLocation>
</comment>
<dbReference type="PANTHER" id="PTHR45954">
    <property type="entry name" value="LD33695P"/>
    <property type="match status" value="1"/>
</dbReference>
<dbReference type="SMART" id="SM00028">
    <property type="entry name" value="TPR"/>
    <property type="match status" value="3"/>
</dbReference>
<accession>A0A834M7P4</accession>
<evidence type="ECO:0000256" key="1">
    <source>
        <dbReference type="ARBA" id="ARBA00004236"/>
    </source>
</evidence>
<feature type="repeat" description="TPR" evidence="10">
    <location>
        <begin position="62"/>
        <end position="95"/>
    </location>
</feature>
<organism evidence="11 12">
    <name type="scientific">Rhynchophorus ferrugineus</name>
    <name type="common">Red palm weevil</name>
    <name type="synonym">Curculio ferrugineus</name>
    <dbReference type="NCBI Taxonomy" id="354439"/>
    <lineage>
        <taxon>Eukaryota</taxon>
        <taxon>Metazoa</taxon>
        <taxon>Ecdysozoa</taxon>
        <taxon>Arthropoda</taxon>
        <taxon>Hexapoda</taxon>
        <taxon>Insecta</taxon>
        <taxon>Pterygota</taxon>
        <taxon>Neoptera</taxon>
        <taxon>Endopterygota</taxon>
        <taxon>Coleoptera</taxon>
        <taxon>Polyphaga</taxon>
        <taxon>Cucujiformia</taxon>
        <taxon>Curculionidae</taxon>
        <taxon>Dryophthorinae</taxon>
        <taxon>Rhynchophorus</taxon>
    </lineage>
</organism>
<dbReference type="GO" id="GO:0005938">
    <property type="term" value="C:cell cortex"/>
    <property type="evidence" value="ECO:0007669"/>
    <property type="project" value="TreeGrafter"/>
</dbReference>
<dbReference type="Proteomes" id="UP000625711">
    <property type="component" value="Unassembled WGS sequence"/>
</dbReference>
<dbReference type="FunFam" id="1.25.40.10:FF:000043">
    <property type="entry name" value="G-protein-signaling modulator 2 isoform X1"/>
    <property type="match status" value="1"/>
</dbReference>
<keyword evidence="7" id="KW-0677">Repeat</keyword>
<keyword evidence="4" id="KW-1003">Cell membrane</keyword>
<evidence type="ECO:0000256" key="10">
    <source>
        <dbReference type="PROSITE-ProRule" id="PRU00339"/>
    </source>
</evidence>
<keyword evidence="9" id="KW-0472">Membrane</keyword>
<dbReference type="OrthoDB" id="286233at2759"/>
<dbReference type="Pfam" id="PF13424">
    <property type="entry name" value="TPR_12"/>
    <property type="match status" value="1"/>
</dbReference>
<evidence type="ECO:0000256" key="5">
    <source>
        <dbReference type="ARBA" id="ARBA00022490"/>
    </source>
</evidence>
<dbReference type="InterPro" id="IPR019734">
    <property type="entry name" value="TPR_rpt"/>
</dbReference>
<evidence type="ECO:0000256" key="9">
    <source>
        <dbReference type="ARBA" id="ARBA00023136"/>
    </source>
</evidence>
<dbReference type="AlphaFoldDB" id="A0A834M7P4"/>
<dbReference type="GO" id="GO:0000132">
    <property type="term" value="P:establishment of mitotic spindle orientation"/>
    <property type="evidence" value="ECO:0007669"/>
    <property type="project" value="TreeGrafter"/>
</dbReference>
<evidence type="ECO:0000256" key="8">
    <source>
        <dbReference type="ARBA" id="ARBA00022803"/>
    </source>
</evidence>
<dbReference type="GO" id="GO:0005886">
    <property type="term" value="C:plasma membrane"/>
    <property type="evidence" value="ECO:0007669"/>
    <property type="project" value="UniProtKB-SubCell"/>
</dbReference>
<dbReference type="PANTHER" id="PTHR45954:SF1">
    <property type="entry name" value="LD33695P"/>
    <property type="match status" value="1"/>
</dbReference>
<protein>
    <submittedName>
        <fullName evidence="11">Uncharacterized protein</fullName>
    </submittedName>
</protein>
<sequence>MSVTTSQENIQNPPQEYDGSSNMCLELALEGERLCKAGDCRAGVAFFQAAIQAGTDDLRTLSAIYSQLGNAYFYLGDYNKAMQYHKHDLTLARTMGDKLGEAKSSGNLGNTLKVMGKFDEAIVCCKRHLELSRELNDKLSEGRALYNLGNVYHAKGKHIGRVGQKDPGEFSDEVKECLQEAVTYYQNSVQRRGPGEYPEEVKELLQDAVKCYQ</sequence>
<evidence type="ECO:0000313" key="11">
    <source>
        <dbReference type="EMBL" id="KAF7274976.1"/>
    </source>
</evidence>
<evidence type="ECO:0000256" key="7">
    <source>
        <dbReference type="ARBA" id="ARBA00022737"/>
    </source>
</evidence>
<dbReference type="PROSITE" id="PS50005">
    <property type="entry name" value="TPR"/>
    <property type="match status" value="1"/>
</dbReference>
<keyword evidence="5" id="KW-0963">Cytoplasm</keyword>
<evidence type="ECO:0000256" key="4">
    <source>
        <dbReference type="ARBA" id="ARBA00022475"/>
    </source>
</evidence>
<dbReference type="Gene3D" id="1.25.40.10">
    <property type="entry name" value="Tetratricopeptide repeat domain"/>
    <property type="match status" value="1"/>
</dbReference>
<dbReference type="GO" id="GO:0005092">
    <property type="term" value="F:GDP-dissociation inhibitor activity"/>
    <property type="evidence" value="ECO:0007669"/>
    <property type="project" value="TreeGrafter"/>
</dbReference>
<dbReference type="InterPro" id="IPR011990">
    <property type="entry name" value="TPR-like_helical_dom_sf"/>
</dbReference>
<evidence type="ECO:0000256" key="6">
    <source>
        <dbReference type="ARBA" id="ARBA00022553"/>
    </source>
</evidence>
<dbReference type="InterPro" id="IPR052386">
    <property type="entry name" value="GPSM"/>
</dbReference>
<reference evidence="11" key="1">
    <citation type="submission" date="2020-08" db="EMBL/GenBank/DDBJ databases">
        <title>Genome sequencing and assembly of the red palm weevil Rhynchophorus ferrugineus.</title>
        <authorList>
            <person name="Dias G.B."/>
            <person name="Bergman C.M."/>
            <person name="Manee M."/>
        </authorList>
    </citation>
    <scope>NUCLEOTIDE SEQUENCE</scope>
    <source>
        <strain evidence="11">AA-2017</strain>
        <tissue evidence="11">Whole larva</tissue>
    </source>
</reference>
<gene>
    <name evidence="11" type="ORF">GWI33_012367</name>
</gene>
<keyword evidence="8 10" id="KW-0802">TPR repeat</keyword>
<keyword evidence="6" id="KW-0597">Phosphoprotein</keyword>
<comment type="similarity">
    <text evidence="3">Belongs to the GPSM family.</text>
</comment>
<evidence type="ECO:0000313" key="12">
    <source>
        <dbReference type="Proteomes" id="UP000625711"/>
    </source>
</evidence>
<keyword evidence="12" id="KW-1185">Reference proteome</keyword>
<evidence type="ECO:0000256" key="3">
    <source>
        <dbReference type="ARBA" id="ARBA00006600"/>
    </source>
</evidence>
<dbReference type="SUPFAM" id="SSF48452">
    <property type="entry name" value="TPR-like"/>
    <property type="match status" value="1"/>
</dbReference>
<proteinExistence type="inferred from homology"/>
<dbReference type="EMBL" id="JAACXV010011688">
    <property type="protein sequence ID" value="KAF7274976.1"/>
    <property type="molecule type" value="Genomic_DNA"/>
</dbReference>
<evidence type="ECO:0000256" key="2">
    <source>
        <dbReference type="ARBA" id="ARBA00004496"/>
    </source>
</evidence>
<dbReference type="GO" id="GO:0001965">
    <property type="term" value="F:G-protein alpha-subunit binding"/>
    <property type="evidence" value="ECO:0007669"/>
    <property type="project" value="TreeGrafter"/>
</dbReference>